<gene>
    <name evidence="8" type="ORF">CKY47_13865</name>
</gene>
<keyword evidence="9" id="KW-1185">Reference proteome</keyword>
<dbReference type="Proteomes" id="UP001225605">
    <property type="component" value="Unassembled WGS sequence"/>
</dbReference>
<dbReference type="InterPro" id="IPR006710">
    <property type="entry name" value="Glyco_hydro_43"/>
</dbReference>
<dbReference type="CDD" id="cd18827">
    <property type="entry name" value="GH43_XlnD-like"/>
    <property type="match status" value="1"/>
</dbReference>
<sequence>MTASLTPPAGLAATALIALLVCAAPAVLPPTASASTPPSAALASSAGAPFAGAVPDQSTAESGNPFVDGWYADPDVAIYGGRYWVFPTTSARYAEQTHLDAFSSTDLVRWTKHPNVLTTADVPWAEFAVWAPAPIERDGKYFLYFAANDIQDDSEVGGIGVAVADRPEGPYRDAIGEPLVAAFHNGAQPIDQDVFIDDDGQAYMYYGGWGHANVVKLNRDMTSLGTFADGSTFKEITPSGYVEGAQMFKRGGRYYLMWSEGGWTGPDYSVSYAIADSPTGPFAKLDKVLAQDPAVARGSGHNSVLNIPGTETWYVVYHRRPLSETDGNHRQLAYDRMHFNADGTIRRIAMKVRDDFADGNALGWKTRGGTWSATGGRYRAGSSPGGKALLDTNFADFTQDTDVTITSGGGDAGLAFRVTGATEGADAYRGYYAGISAAGRVVLGRADGTWTQLGSAAVPVALGKTHRLRVTAAGASIRVYVDDLATPRISVTDATHRGGANGVRVFNAAATFDNVAVDHLTTGLALGRPATGTPSCGPSEGPEKAVNGSVGGGNADKFCSSVAGARLQVDLGAVRTIGRFEVDHAQAGGEQAAYNTRAFGISVSDDGVRWTPVVDVVDNTAATTVHPVTGVSGRHVRLDVAVPTQTAEQAARIYELRAYG</sequence>
<evidence type="ECO:0000256" key="4">
    <source>
        <dbReference type="ARBA" id="ARBA00023277"/>
    </source>
</evidence>
<evidence type="ECO:0000313" key="9">
    <source>
        <dbReference type="Proteomes" id="UP001225605"/>
    </source>
</evidence>
<keyword evidence="4" id="KW-0119">Carbohydrate metabolism</keyword>
<name>A0ABU0X0C4_9PSEU</name>
<comment type="similarity">
    <text evidence="1">Belongs to the glycosyl hydrolase 43 family.</text>
</comment>
<dbReference type="Pfam" id="PF06439">
    <property type="entry name" value="3keto-disac_hyd"/>
    <property type="match status" value="1"/>
</dbReference>
<dbReference type="SUPFAM" id="SSF75005">
    <property type="entry name" value="Arabinanase/levansucrase/invertase"/>
    <property type="match status" value="1"/>
</dbReference>
<feature type="signal peptide" evidence="6">
    <location>
        <begin position="1"/>
        <end position="34"/>
    </location>
</feature>
<organism evidence="8 9">
    <name type="scientific">Saccharothrix yanglingensis</name>
    <dbReference type="NCBI Taxonomy" id="659496"/>
    <lineage>
        <taxon>Bacteria</taxon>
        <taxon>Bacillati</taxon>
        <taxon>Actinomycetota</taxon>
        <taxon>Actinomycetes</taxon>
        <taxon>Pseudonocardiales</taxon>
        <taxon>Pseudonocardiaceae</taxon>
        <taxon>Saccharothrix</taxon>
    </lineage>
</organism>
<evidence type="ECO:0000256" key="5">
    <source>
        <dbReference type="ARBA" id="ARBA00023295"/>
    </source>
</evidence>
<dbReference type="Pfam" id="PF04616">
    <property type="entry name" value="Glyco_hydro_43"/>
    <property type="match status" value="1"/>
</dbReference>
<keyword evidence="6" id="KW-0732">Signal</keyword>
<evidence type="ECO:0000313" key="8">
    <source>
        <dbReference type="EMBL" id="MDQ2585047.1"/>
    </source>
</evidence>
<dbReference type="Gene3D" id="2.60.120.560">
    <property type="entry name" value="Exo-inulinase, domain 1"/>
    <property type="match status" value="1"/>
</dbReference>
<keyword evidence="2" id="KW-0624">Polysaccharide degradation</keyword>
<keyword evidence="2" id="KW-0858">Xylan degradation</keyword>
<keyword evidence="3" id="KW-0378">Hydrolase</keyword>
<dbReference type="PROSITE" id="PS50022">
    <property type="entry name" value="FA58C_3"/>
    <property type="match status" value="1"/>
</dbReference>
<evidence type="ECO:0000256" key="3">
    <source>
        <dbReference type="ARBA" id="ARBA00022801"/>
    </source>
</evidence>
<dbReference type="Pfam" id="PF00754">
    <property type="entry name" value="F5_F8_type_C"/>
    <property type="match status" value="1"/>
</dbReference>
<dbReference type="InterPro" id="IPR000421">
    <property type="entry name" value="FA58C"/>
</dbReference>
<dbReference type="InterPro" id="IPR052176">
    <property type="entry name" value="Glycosyl_Hydrlase_43_Enz"/>
</dbReference>
<protein>
    <submittedName>
        <fullName evidence="8">Arabinan endo-1,5-alpha-L-arabinosidase</fullName>
    </submittedName>
</protein>
<dbReference type="PANTHER" id="PTHR43772">
    <property type="entry name" value="ENDO-1,4-BETA-XYLANASE"/>
    <property type="match status" value="1"/>
</dbReference>
<evidence type="ECO:0000256" key="1">
    <source>
        <dbReference type="ARBA" id="ARBA00009865"/>
    </source>
</evidence>
<comment type="caution">
    <text evidence="8">The sequence shown here is derived from an EMBL/GenBank/DDBJ whole genome shotgun (WGS) entry which is preliminary data.</text>
</comment>
<evidence type="ECO:0000256" key="2">
    <source>
        <dbReference type="ARBA" id="ARBA00022651"/>
    </source>
</evidence>
<dbReference type="InterPro" id="IPR023296">
    <property type="entry name" value="Glyco_hydro_beta-prop_sf"/>
</dbReference>
<dbReference type="SUPFAM" id="SSF49785">
    <property type="entry name" value="Galactose-binding domain-like"/>
    <property type="match status" value="1"/>
</dbReference>
<keyword evidence="5" id="KW-0326">Glycosidase</keyword>
<evidence type="ECO:0000259" key="7">
    <source>
        <dbReference type="PROSITE" id="PS50022"/>
    </source>
</evidence>
<dbReference type="InterPro" id="IPR008979">
    <property type="entry name" value="Galactose-bd-like_sf"/>
</dbReference>
<reference evidence="8 9" key="1">
    <citation type="submission" date="2017-06" db="EMBL/GenBank/DDBJ databases">
        <title>Cultured bacterium strain Saccharothrix yanglingensis Hhs.015.</title>
        <authorList>
            <person name="Xia Y."/>
        </authorList>
    </citation>
    <scope>NUCLEOTIDE SEQUENCE [LARGE SCALE GENOMIC DNA]</scope>
    <source>
        <strain evidence="8 9">Hhs.015</strain>
    </source>
</reference>
<evidence type="ECO:0000256" key="6">
    <source>
        <dbReference type="SAM" id="SignalP"/>
    </source>
</evidence>
<dbReference type="InterPro" id="IPR010496">
    <property type="entry name" value="AL/BT2_dom"/>
</dbReference>
<accession>A0ABU0X0C4</accession>
<dbReference type="Gene3D" id="2.115.10.20">
    <property type="entry name" value="Glycosyl hydrolase domain, family 43"/>
    <property type="match status" value="1"/>
</dbReference>
<feature type="domain" description="F5/8 type C" evidence="7">
    <location>
        <begin position="517"/>
        <end position="660"/>
    </location>
</feature>
<feature type="chain" id="PRO_5045212438" evidence="6">
    <location>
        <begin position="35"/>
        <end position="660"/>
    </location>
</feature>
<dbReference type="PANTHER" id="PTHR43772:SF2">
    <property type="entry name" value="PUTATIVE (AFU_ORTHOLOGUE AFUA_2G04480)-RELATED"/>
    <property type="match status" value="1"/>
</dbReference>
<proteinExistence type="inferred from homology"/>
<dbReference type="RefSeq" id="WP_306746210.1">
    <property type="nucleotide sequence ID" value="NZ_NSDM01000005.1"/>
</dbReference>
<dbReference type="EMBL" id="NSDM01000005">
    <property type="protein sequence ID" value="MDQ2585047.1"/>
    <property type="molecule type" value="Genomic_DNA"/>
</dbReference>
<dbReference type="Gene3D" id="2.60.120.260">
    <property type="entry name" value="Galactose-binding domain-like"/>
    <property type="match status" value="1"/>
</dbReference>